<name>A0A5C5YPX1_9BACT</name>
<sequence length="585" mass="65861">MGCIPHESGAFFRVWAPHAEAVYLIGSFNNWDEDASPMLREEHGTWSLDSPDAKPGDEYRFLIVNGDQRLSRIDPYAREVTNSVGNGVVHTGEFDWQGDSFELPPFNELVIYEMHIGTFNAGDQDSPGTFALAAKKLSYLKKLGVNAVQLMPLAEFAGDYSWGYNPAHIYAVESAYGGPDGLKRFVRLAHEHGIGVILDVVYNHFGPSDLDIWQFDGWSENGKGGIYFYNDWRSTTPWGDTRPDYGRGEVRAYIHDNARMWLRDYHMDGLRYDMTLYIRTVNGGDEIPEGWSLAQWVNSTLAAEFPKAITIAEDLQNNDWITKPEEFGGAGFNSQWDAGFVHPVRDVVQVADDAHRSMDKVCGALLHRYNHDAFERIIYSESHDEVANGKQRVPSEIDPNDPTGFFAQKRSTLAAMLMFTAPGIPMLFQGQEFLRNGWFDDGNPIDWDQAQEFRGIVRMYHDLINLRLNRDGTTAGLTGQHIAITHVNHLDKVIVFTRWSGDCASNQVLVVMNFANKSWDDYRVGFPGPGPWKVRFNSDAKVYSDEFDDTPADDVTPEGRGWDGLSHSAGLPLAPYSALIFSCEK</sequence>
<keyword evidence="10" id="KW-1185">Reference proteome</keyword>
<dbReference type="GO" id="GO:0004553">
    <property type="term" value="F:hydrolase activity, hydrolyzing O-glycosyl compounds"/>
    <property type="evidence" value="ECO:0007669"/>
    <property type="project" value="InterPro"/>
</dbReference>
<reference evidence="9 10" key="1">
    <citation type="submission" date="2019-02" db="EMBL/GenBank/DDBJ databases">
        <title>Deep-cultivation of Planctomycetes and their phenomic and genomic characterization uncovers novel biology.</title>
        <authorList>
            <person name="Wiegand S."/>
            <person name="Jogler M."/>
            <person name="Boedeker C."/>
            <person name="Pinto D."/>
            <person name="Vollmers J."/>
            <person name="Rivas-Marin E."/>
            <person name="Kohn T."/>
            <person name="Peeters S.H."/>
            <person name="Heuer A."/>
            <person name="Rast P."/>
            <person name="Oberbeckmann S."/>
            <person name="Bunk B."/>
            <person name="Jeske O."/>
            <person name="Meyerdierks A."/>
            <person name="Storesund J.E."/>
            <person name="Kallscheuer N."/>
            <person name="Luecker S."/>
            <person name="Lage O.M."/>
            <person name="Pohl T."/>
            <person name="Merkel B.J."/>
            <person name="Hornburger P."/>
            <person name="Mueller R.-W."/>
            <person name="Bruemmer F."/>
            <person name="Labrenz M."/>
            <person name="Spormann A.M."/>
            <person name="Op Den Camp H."/>
            <person name="Overmann J."/>
            <person name="Amann R."/>
            <person name="Jetten M.S.M."/>
            <person name="Mascher T."/>
            <person name="Medema M.H."/>
            <person name="Devos D.P."/>
            <person name="Kaster A.-K."/>
            <person name="Ovreas L."/>
            <person name="Rohde M."/>
            <person name="Galperin M.Y."/>
            <person name="Jogler C."/>
        </authorList>
    </citation>
    <scope>NUCLEOTIDE SEQUENCE [LARGE SCALE GENOMIC DNA]</scope>
    <source>
        <strain evidence="9 10">Pla123a</strain>
    </source>
</reference>
<dbReference type="Pfam" id="PF02806">
    <property type="entry name" value="Alpha-amylase_C"/>
    <property type="match status" value="1"/>
</dbReference>
<dbReference type="PANTHER" id="PTHR43651:SF11">
    <property type="entry name" value="MALTO-OLIGOSYLTREHALOSE TREHALOHYDROLASE"/>
    <property type="match status" value="1"/>
</dbReference>
<dbReference type="GO" id="GO:0005978">
    <property type="term" value="P:glycogen biosynthetic process"/>
    <property type="evidence" value="ECO:0007669"/>
    <property type="project" value="InterPro"/>
</dbReference>
<dbReference type="InterPro" id="IPR013780">
    <property type="entry name" value="Glyco_hydro_b"/>
</dbReference>
<evidence type="ECO:0000256" key="3">
    <source>
        <dbReference type="ARBA" id="ARBA00009000"/>
    </source>
</evidence>
<dbReference type="Pfam" id="PF02922">
    <property type="entry name" value="CBM_48"/>
    <property type="match status" value="1"/>
</dbReference>
<evidence type="ECO:0000256" key="1">
    <source>
        <dbReference type="ARBA" id="ARBA00000826"/>
    </source>
</evidence>
<dbReference type="InterPro" id="IPR017853">
    <property type="entry name" value="GH"/>
</dbReference>
<comment type="caution">
    <text evidence="9">The sequence shown here is derived from an EMBL/GenBank/DDBJ whole genome shotgun (WGS) entry which is preliminary data.</text>
</comment>
<dbReference type="GO" id="GO:0043169">
    <property type="term" value="F:cation binding"/>
    <property type="evidence" value="ECO:0007669"/>
    <property type="project" value="InterPro"/>
</dbReference>
<dbReference type="EC" id="2.4.1.18" evidence="4"/>
<dbReference type="RefSeq" id="WP_146587174.1">
    <property type="nucleotide sequence ID" value="NZ_SJPO01000005.1"/>
</dbReference>
<evidence type="ECO:0000313" key="10">
    <source>
        <dbReference type="Proteomes" id="UP000318478"/>
    </source>
</evidence>
<evidence type="ECO:0000256" key="6">
    <source>
        <dbReference type="ARBA" id="ARBA00023277"/>
    </source>
</evidence>
<comment type="catalytic activity">
    <reaction evidence="1">
        <text>Transfers a segment of a (1-&gt;4)-alpha-D-glucan chain to a primary hydroxy group in a similar glucan chain.</text>
        <dbReference type="EC" id="2.4.1.18"/>
    </reaction>
</comment>
<proteinExistence type="inferred from homology"/>
<dbReference type="PIRSF" id="PIRSF000463">
    <property type="entry name" value="GlgB"/>
    <property type="match status" value="1"/>
</dbReference>
<dbReference type="InterPro" id="IPR004193">
    <property type="entry name" value="Glyco_hydro_13_N"/>
</dbReference>
<dbReference type="SUPFAM" id="SSF81296">
    <property type="entry name" value="E set domains"/>
    <property type="match status" value="1"/>
</dbReference>
<comment type="similarity">
    <text evidence="3">Belongs to the glycosyl hydrolase 13 family. GlgB subfamily.</text>
</comment>
<evidence type="ECO:0000256" key="5">
    <source>
        <dbReference type="ARBA" id="ARBA00022679"/>
    </source>
</evidence>
<dbReference type="InterPro" id="IPR044143">
    <property type="entry name" value="GlgB_N_E_set_prok"/>
</dbReference>
<keyword evidence="9" id="KW-0328">Glycosyltransferase</keyword>
<evidence type="ECO:0000256" key="2">
    <source>
        <dbReference type="ARBA" id="ARBA00002953"/>
    </source>
</evidence>
<dbReference type="InterPro" id="IPR013783">
    <property type="entry name" value="Ig-like_fold"/>
</dbReference>
<dbReference type="CDD" id="cd11325">
    <property type="entry name" value="AmyAc_GTHase"/>
    <property type="match status" value="1"/>
</dbReference>
<evidence type="ECO:0000313" key="9">
    <source>
        <dbReference type="EMBL" id="TWT76974.1"/>
    </source>
</evidence>
<dbReference type="GO" id="GO:0003844">
    <property type="term" value="F:1,4-alpha-glucan branching enzyme activity"/>
    <property type="evidence" value="ECO:0007669"/>
    <property type="project" value="UniProtKB-EC"/>
</dbReference>
<dbReference type="InterPro" id="IPR014756">
    <property type="entry name" value="Ig_E-set"/>
</dbReference>
<dbReference type="Gene3D" id="2.60.40.1180">
    <property type="entry name" value="Golgi alpha-mannosidase II"/>
    <property type="match status" value="1"/>
</dbReference>
<feature type="domain" description="Glycosyl hydrolase family 13 catalytic" evidence="8">
    <location>
        <begin position="113"/>
        <end position="467"/>
    </location>
</feature>
<dbReference type="AlphaFoldDB" id="A0A5C5YPX1"/>
<evidence type="ECO:0000259" key="8">
    <source>
        <dbReference type="SMART" id="SM00642"/>
    </source>
</evidence>
<accession>A0A5C5YPX1</accession>
<dbReference type="EMBL" id="SJPO01000005">
    <property type="protein sequence ID" value="TWT76974.1"/>
    <property type="molecule type" value="Genomic_DNA"/>
</dbReference>
<dbReference type="SUPFAM" id="SSF51011">
    <property type="entry name" value="Glycosyl hydrolase domain"/>
    <property type="match status" value="1"/>
</dbReference>
<protein>
    <recommendedName>
        <fullName evidence="4">1,4-alpha-glucan branching enzyme</fullName>
        <ecNumber evidence="4">2.4.1.18</ecNumber>
    </recommendedName>
</protein>
<dbReference type="InterPro" id="IPR006047">
    <property type="entry name" value="GH13_cat_dom"/>
</dbReference>
<evidence type="ECO:0000256" key="7">
    <source>
        <dbReference type="PIRSR" id="PIRSR000463-1"/>
    </source>
</evidence>
<dbReference type="InterPro" id="IPR006048">
    <property type="entry name" value="A-amylase/branching_C"/>
</dbReference>
<dbReference type="Gene3D" id="2.60.40.10">
    <property type="entry name" value="Immunoglobulins"/>
    <property type="match status" value="1"/>
</dbReference>
<dbReference type="CDD" id="cd02855">
    <property type="entry name" value="E_set_GBE_prok_N"/>
    <property type="match status" value="1"/>
</dbReference>
<evidence type="ECO:0000256" key="4">
    <source>
        <dbReference type="ARBA" id="ARBA00012541"/>
    </source>
</evidence>
<gene>
    <name evidence="9" type="primary">glgB_1</name>
    <name evidence="9" type="ORF">Pla123a_23990</name>
</gene>
<dbReference type="PANTHER" id="PTHR43651">
    <property type="entry name" value="1,4-ALPHA-GLUCAN-BRANCHING ENZYME"/>
    <property type="match status" value="1"/>
</dbReference>
<keyword evidence="5 9" id="KW-0808">Transferase</keyword>
<dbReference type="Proteomes" id="UP000318478">
    <property type="component" value="Unassembled WGS sequence"/>
</dbReference>
<organism evidence="9 10">
    <name type="scientific">Posidoniimonas polymericola</name>
    <dbReference type="NCBI Taxonomy" id="2528002"/>
    <lineage>
        <taxon>Bacteria</taxon>
        <taxon>Pseudomonadati</taxon>
        <taxon>Planctomycetota</taxon>
        <taxon>Planctomycetia</taxon>
        <taxon>Pirellulales</taxon>
        <taxon>Lacipirellulaceae</taxon>
        <taxon>Posidoniimonas</taxon>
    </lineage>
</organism>
<comment type="function">
    <text evidence="2">Catalyzes the formation of the alpha-1,6-glucosidic linkages in glycogen by scission of a 1,4-alpha-linked oligosaccharide from growing alpha-1,4-glucan chains and the subsequent attachment of the oligosaccharide to the alpha-1,6 position.</text>
</comment>
<dbReference type="Gene3D" id="3.20.20.80">
    <property type="entry name" value="Glycosidases"/>
    <property type="match status" value="1"/>
</dbReference>
<dbReference type="OrthoDB" id="226102at2"/>
<keyword evidence="6" id="KW-0119">Carbohydrate metabolism</keyword>
<feature type="active site" description="Nucleophile" evidence="7">
    <location>
        <position position="273"/>
    </location>
</feature>
<dbReference type="SMART" id="SM00642">
    <property type="entry name" value="Aamy"/>
    <property type="match status" value="1"/>
</dbReference>
<dbReference type="SUPFAM" id="SSF51445">
    <property type="entry name" value="(Trans)glycosidases"/>
    <property type="match status" value="1"/>
</dbReference>
<dbReference type="Pfam" id="PF00128">
    <property type="entry name" value="Alpha-amylase"/>
    <property type="match status" value="1"/>
</dbReference>
<dbReference type="InterPro" id="IPR037439">
    <property type="entry name" value="Branching_enzy"/>
</dbReference>
<feature type="active site" description="Proton donor" evidence="7">
    <location>
        <position position="313"/>
    </location>
</feature>